<dbReference type="PROSITE" id="PS51379">
    <property type="entry name" value="4FE4S_FER_2"/>
    <property type="match status" value="2"/>
</dbReference>
<dbReference type="Pfam" id="PF04879">
    <property type="entry name" value="Molybdop_Fe4S4"/>
    <property type="match status" value="1"/>
</dbReference>
<dbReference type="SUPFAM" id="SSF63380">
    <property type="entry name" value="Riboflavin synthase domain-like"/>
    <property type="match status" value="1"/>
</dbReference>
<dbReference type="Pfam" id="PF10418">
    <property type="entry name" value="DHODB_Fe-S_bind"/>
    <property type="match status" value="1"/>
</dbReference>
<dbReference type="Gene3D" id="3.30.70.20">
    <property type="match status" value="1"/>
</dbReference>
<evidence type="ECO:0000313" key="8">
    <source>
        <dbReference type="Proteomes" id="UP001275932"/>
    </source>
</evidence>
<dbReference type="NCBIfam" id="NF004862">
    <property type="entry name" value="PRK06222.1"/>
    <property type="match status" value="1"/>
</dbReference>
<dbReference type="InterPro" id="IPR006963">
    <property type="entry name" value="Mopterin_OxRdtase_4Fe-4S_dom"/>
</dbReference>
<dbReference type="SUPFAM" id="SSF52343">
    <property type="entry name" value="Ferredoxin reductase-like, C-terminal NADP-linked domain"/>
    <property type="match status" value="1"/>
</dbReference>
<dbReference type="Pfam" id="PF13237">
    <property type="entry name" value="Fer4_10"/>
    <property type="match status" value="1"/>
</dbReference>
<keyword evidence="2" id="KW-0408">Iron</keyword>
<dbReference type="SMART" id="SM00926">
    <property type="entry name" value="Molybdop_Fe4S4"/>
    <property type="match status" value="1"/>
</dbReference>
<dbReference type="PROSITE" id="PS51085">
    <property type="entry name" value="2FE2S_FER_2"/>
    <property type="match status" value="1"/>
</dbReference>
<dbReference type="CDD" id="cd00207">
    <property type="entry name" value="fer2"/>
    <property type="match status" value="1"/>
</dbReference>
<dbReference type="Gene3D" id="3.40.50.80">
    <property type="entry name" value="Nucleotide-binding domain of ferredoxin-NADP reductase (FNR) module"/>
    <property type="match status" value="1"/>
</dbReference>
<evidence type="ECO:0000256" key="2">
    <source>
        <dbReference type="ARBA" id="ARBA00023004"/>
    </source>
</evidence>
<keyword evidence="3" id="KW-0411">Iron-sulfur</keyword>
<feature type="domain" description="4Fe-4S ferredoxin-type" evidence="5">
    <location>
        <begin position="208"/>
        <end position="237"/>
    </location>
</feature>
<dbReference type="InterPro" id="IPR019480">
    <property type="entry name" value="Dihydroorotate_DH_Fe-S-bd"/>
</dbReference>
<dbReference type="Gene3D" id="3.30.200.210">
    <property type="match status" value="1"/>
</dbReference>
<keyword evidence="1" id="KW-0479">Metal-binding</keyword>
<reference evidence="7 8" key="1">
    <citation type="submission" date="2022-03" db="EMBL/GenBank/DDBJ databases">
        <title>Novel taxa within the pig intestine.</title>
        <authorList>
            <person name="Wylensek D."/>
            <person name="Bishof K."/>
            <person name="Afrizal A."/>
            <person name="Clavel T."/>
        </authorList>
    </citation>
    <scope>NUCLEOTIDE SEQUENCE [LARGE SCALE GENOMIC DNA]</scope>
    <source>
        <strain evidence="7 8">CLA-KB-P66</strain>
    </source>
</reference>
<evidence type="ECO:0000259" key="5">
    <source>
        <dbReference type="PROSITE" id="PS51379"/>
    </source>
</evidence>
<dbReference type="SUPFAM" id="SSF53706">
    <property type="entry name" value="Formate dehydrogenase/DMSO reductase, domains 1-3"/>
    <property type="match status" value="1"/>
</dbReference>
<dbReference type="Gene3D" id="3.10.20.740">
    <property type="match status" value="1"/>
</dbReference>
<dbReference type="InterPro" id="IPR001041">
    <property type="entry name" value="2Fe-2S_ferredoxin-type"/>
</dbReference>
<gene>
    <name evidence="7" type="ORF">MOX91_05535</name>
</gene>
<dbReference type="InterPro" id="IPR017938">
    <property type="entry name" value="Riboflavin_synthase-like_b-brl"/>
</dbReference>
<evidence type="ECO:0000256" key="3">
    <source>
        <dbReference type="ARBA" id="ARBA00023014"/>
    </source>
</evidence>
<organism evidence="7 8">
    <name type="scientific">Intestinicryptomonas porci</name>
    <dbReference type="NCBI Taxonomy" id="2926320"/>
    <lineage>
        <taxon>Bacteria</taxon>
        <taxon>Pseudomonadati</taxon>
        <taxon>Verrucomicrobiota</taxon>
        <taxon>Opitutia</taxon>
        <taxon>Opitutales</taxon>
        <taxon>Intestinicryptomonaceae</taxon>
        <taxon>Intestinicryptomonas</taxon>
    </lineage>
</organism>
<dbReference type="InterPro" id="IPR050353">
    <property type="entry name" value="PyrK_electron_transfer"/>
</dbReference>
<evidence type="ECO:0000259" key="6">
    <source>
        <dbReference type="PROSITE" id="PS51669"/>
    </source>
</evidence>
<dbReference type="InterPro" id="IPR017900">
    <property type="entry name" value="4Fe4S_Fe_S_CS"/>
</dbReference>
<sequence>MEKIHLTIDGVQIEANKGDTVLQAARNAGIFIPSLCAHKELSPYGACRLCVVEIDNVRGTPTSCTTPAADGMVVRTNTEQLNTQRRRTLELVMSGHTSACFSCDSREECEAVKPTPAKAGVSTRCGTCSNRPDCTLRQVSLGNFTRDMGLPSIYDPAKVERNDPFIDRDHNLCILCGICVRTCEKVHGGKGAIAIANRGAKAKISSAFGKEWNMEECLFCGACIDECPTGCLTDRWSRWFGHEDGVQESVCRMCPENCKINLRLKNGRLIGVEKTSLNPEDQLCALGRFGYVQILNAQGRLSRHYVRIDGEMIPSSFEEAVEKTAEIFGRNMGKILIAIPEISADEAKKSALALSKKFGADLEFVKFDATELSEKSRKNIEGKKYSAMFVAGDYVGEELARNVESFVNFDFLRNKAQNSAEVVFAGAFEDEKNIVKKLEGQEALTSVLKALSCKFNLAEGEELPRVSEFTSPKTSKSAVAKAYMGHLVADLVPDFAAFGLPVSKKTGEEKAAGGYEILESKVLAPNFHSIKIKAPDMAKYAKAGQFAILMANEKSERSPFTIIDWSAEEGWVQFVFEEVGRSSAELGSLSKGDFLASASGPLGTPFDFSNFKEGQKVLLMGGCYGIAAIYPVARELKKMGVKTAIAIEASTSFMLFFEDKLKTVADEFIVLTRDGTKGIKGGCSNVYEKRGGEFDAAIAVGCVFMMKQCSKFASKTPLSLCSLNPIMVDGTGMCGACRVSLDGETKFACVDGPFFDLGKVDFNELAKRRTAYSLLEIDAMPRHLHSGGGCHK</sequence>
<evidence type="ECO:0000259" key="4">
    <source>
        <dbReference type="PROSITE" id="PS51085"/>
    </source>
</evidence>
<dbReference type="CDD" id="cd06219">
    <property type="entry name" value="DHOD_e_trans_like1"/>
    <property type="match status" value="1"/>
</dbReference>
<evidence type="ECO:0000256" key="1">
    <source>
        <dbReference type="ARBA" id="ARBA00022723"/>
    </source>
</evidence>
<dbReference type="RefSeq" id="WP_370397087.1">
    <property type="nucleotide sequence ID" value="NZ_JALBUT010000005.1"/>
</dbReference>
<dbReference type="InterPro" id="IPR036010">
    <property type="entry name" value="2Fe-2S_ferredoxin-like_sf"/>
</dbReference>
<dbReference type="InterPro" id="IPR039261">
    <property type="entry name" value="FNR_nucleotide-bd"/>
</dbReference>
<dbReference type="Proteomes" id="UP001275932">
    <property type="component" value="Unassembled WGS sequence"/>
</dbReference>
<feature type="domain" description="4Fe-4S Mo/W bis-MGD-type" evidence="6">
    <location>
        <begin position="244"/>
        <end position="298"/>
    </location>
</feature>
<evidence type="ECO:0000313" key="7">
    <source>
        <dbReference type="EMBL" id="MDX8415641.1"/>
    </source>
</evidence>
<protein>
    <submittedName>
        <fullName evidence="7">Sulfide/dihydroorotate dehydrogenase-like FAD/NAD-binding protein</fullName>
    </submittedName>
</protein>
<dbReference type="SUPFAM" id="SSF54862">
    <property type="entry name" value="4Fe-4S ferredoxins"/>
    <property type="match status" value="1"/>
</dbReference>
<proteinExistence type="predicted"/>
<keyword evidence="8" id="KW-1185">Reference proteome</keyword>
<dbReference type="PANTHER" id="PTHR43513:SF3">
    <property type="entry name" value="DIHYDROOROTATE DEHYDROGENASE B (NAD(+)), ELECTRON TRANSFER SUBUNIT-RELATED"/>
    <property type="match status" value="1"/>
</dbReference>
<dbReference type="Gene3D" id="2.40.30.10">
    <property type="entry name" value="Translation factors"/>
    <property type="match status" value="1"/>
</dbReference>
<dbReference type="SUPFAM" id="SSF54292">
    <property type="entry name" value="2Fe-2S ferredoxin-like"/>
    <property type="match status" value="1"/>
</dbReference>
<dbReference type="PROSITE" id="PS51669">
    <property type="entry name" value="4FE4S_MOW_BIS_MGD"/>
    <property type="match status" value="1"/>
</dbReference>
<accession>A0ABU4WGF7</accession>
<comment type="caution">
    <text evidence="7">The sequence shown here is derived from an EMBL/GenBank/DDBJ whole genome shotgun (WGS) entry which is preliminary data.</text>
</comment>
<dbReference type="EMBL" id="JALBUT010000005">
    <property type="protein sequence ID" value="MDX8415641.1"/>
    <property type="molecule type" value="Genomic_DNA"/>
</dbReference>
<dbReference type="InterPro" id="IPR017896">
    <property type="entry name" value="4Fe4S_Fe-S-bd"/>
</dbReference>
<dbReference type="PANTHER" id="PTHR43513">
    <property type="entry name" value="DIHYDROOROTATE DEHYDROGENASE B (NAD(+)), ELECTRON TRANSFER SUBUNIT"/>
    <property type="match status" value="1"/>
</dbReference>
<name>A0ABU4WGF7_9BACT</name>
<dbReference type="PROSITE" id="PS00198">
    <property type="entry name" value="4FE4S_FER_1"/>
    <property type="match status" value="1"/>
</dbReference>
<dbReference type="Pfam" id="PF13510">
    <property type="entry name" value="Fer2_4"/>
    <property type="match status" value="1"/>
</dbReference>
<feature type="domain" description="4Fe-4S ferredoxin-type" evidence="5">
    <location>
        <begin position="162"/>
        <end position="183"/>
    </location>
</feature>
<feature type="domain" description="2Fe-2S ferredoxin-type" evidence="4">
    <location>
        <begin position="2"/>
        <end position="80"/>
    </location>
</feature>